<evidence type="ECO:0000256" key="1">
    <source>
        <dbReference type="ARBA" id="ARBA00022737"/>
    </source>
</evidence>
<dbReference type="AlphaFoldDB" id="A0A9N9YDK9"/>
<name>A0A9N9YDK9_9HYPO</name>
<reference evidence="4" key="1">
    <citation type="submission" date="2019-06" db="EMBL/GenBank/DDBJ databases">
        <authorList>
            <person name="Broberg M."/>
        </authorList>
    </citation>
    <scope>NUCLEOTIDE SEQUENCE [LARGE SCALE GENOMIC DNA]</scope>
</reference>
<reference evidence="3 4" key="2">
    <citation type="submission" date="2021-10" db="EMBL/GenBank/DDBJ databases">
        <authorList>
            <person name="Piombo E."/>
        </authorList>
    </citation>
    <scope>NUCLEOTIDE SEQUENCE [LARGE SCALE GENOMIC DNA]</scope>
</reference>
<dbReference type="EMBL" id="CABFNO020001566">
    <property type="protein sequence ID" value="CAH0004488.1"/>
    <property type="molecule type" value="Genomic_DNA"/>
</dbReference>
<feature type="domain" description="Nephrocystin 3-like N-terminal" evidence="2">
    <location>
        <begin position="264"/>
        <end position="438"/>
    </location>
</feature>
<dbReference type="PANTHER" id="PTHR10039">
    <property type="entry name" value="AMELOGENIN"/>
    <property type="match status" value="1"/>
</dbReference>
<sequence length="959" mass="108560">MEELVEGLRQAADILLLVELAQQALSEAQESSIPLTRKMEFNNLQPVMDRLKAASELAMGASFPRADIGSIYQRAEECLDISEQLIRCANEQRSEENDLESLETAFDRLKRRIELDLLTFIENYAQMPLAAQRELIEQLSRSTERNEDRKEEFNGANSGRKEGFGFSVVECLAPIEAPGDPTTIFFTLLVDMIDALHRCEMHRVIDSPPIVVHEARRFQVIKIILNMQGYRAPSDMEVRARNEHCAAFNNIFSVPAAGTKSWVNYCQWLESDKQLYWITGARESGKATLMKLIAHGPQHRPRESLVGSIPFLRKWANGKPLITATFLYNTPGKNVELTMEGMLRSLLLRILTNCPGAMERLSPVKWKSICLFGDSYFAPEKENLSDLLIDALNAVKDSHRICIFVDGLDELDGGDGDVARLFKRIIDNTSAKLCFVSRLLPIYQDILGSSPHLEIHHLTYRQVATYVGEAMNKNEEFLQFQNANAGSATQLVESITTKAAGVFVWARAAVIVMLDGFHHTDKISGLYERLDKIPLDMNELYQSILDEMEPESLRELAQVLLIMGSCAEPPPAILLSFAFEQNPKFAIALPSEVMLPQDVQTRIRAVCNRIERLSKGLIIFDKLEETSNGSAIEMCRSHYAEEKFQQFIEQDSLEVFLQKSAGEDFDVHRQLCMAYMALHKVSEPHKKQLLRTYFHEPSSADRALIYCMRHASHVKYRHNSEMIDALDSIDLTGLPQSRQPWWQVDSCATKFICKMNNLNEFQVGGEMCGPSLLSLAVKCGVVEYVKAKMPANCLVPLEDVYSTNHPMDPWPLLLDALDNSFPNSRMVEVLLEGGADPNLELSGLRFSPTMWGHYLSHLFCAIEGLGVQDGRLEEYEKMLRLMIKHGASLSTESLERAVSNQYLRFRIREDYMNDLVQVFQSDFEQIRIDLDAPLDLVTMVARGREAGSRNEEARNKGLL</sequence>
<comment type="caution">
    <text evidence="3">The sequence shown here is derived from an EMBL/GenBank/DDBJ whole genome shotgun (WGS) entry which is preliminary data.</text>
</comment>
<keyword evidence="4" id="KW-1185">Reference proteome</keyword>
<dbReference type="Pfam" id="PF24883">
    <property type="entry name" value="NPHP3_N"/>
    <property type="match status" value="1"/>
</dbReference>
<keyword evidence="1" id="KW-0677">Repeat</keyword>
<gene>
    <name evidence="3" type="ORF">CBYS24578_00012028</name>
</gene>
<dbReference type="InterPro" id="IPR056884">
    <property type="entry name" value="NPHP3-like_N"/>
</dbReference>
<protein>
    <recommendedName>
        <fullName evidence="2">Nephrocystin 3-like N-terminal domain-containing protein</fullName>
    </recommendedName>
</protein>
<organism evidence="3 4">
    <name type="scientific">Clonostachys byssicola</name>
    <dbReference type="NCBI Taxonomy" id="160290"/>
    <lineage>
        <taxon>Eukaryota</taxon>
        <taxon>Fungi</taxon>
        <taxon>Dikarya</taxon>
        <taxon>Ascomycota</taxon>
        <taxon>Pezizomycotina</taxon>
        <taxon>Sordariomycetes</taxon>
        <taxon>Hypocreomycetidae</taxon>
        <taxon>Hypocreales</taxon>
        <taxon>Bionectriaceae</taxon>
        <taxon>Clonostachys</taxon>
    </lineage>
</organism>
<evidence type="ECO:0000313" key="4">
    <source>
        <dbReference type="Proteomes" id="UP000754883"/>
    </source>
</evidence>
<dbReference type="Proteomes" id="UP000754883">
    <property type="component" value="Unassembled WGS sequence"/>
</dbReference>
<evidence type="ECO:0000313" key="3">
    <source>
        <dbReference type="EMBL" id="CAH0004488.1"/>
    </source>
</evidence>
<dbReference type="PANTHER" id="PTHR10039:SF5">
    <property type="entry name" value="NACHT DOMAIN-CONTAINING PROTEIN"/>
    <property type="match status" value="1"/>
</dbReference>
<dbReference type="OrthoDB" id="443402at2759"/>
<accession>A0A9N9YDK9</accession>
<evidence type="ECO:0000259" key="2">
    <source>
        <dbReference type="Pfam" id="PF24883"/>
    </source>
</evidence>
<proteinExistence type="predicted"/>